<evidence type="ECO:0000313" key="2">
    <source>
        <dbReference type="EMBL" id="QED23077.1"/>
    </source>
</evidence>
<gene>
    <name evidence="1" type="ORF">Deia_00093</name>
    <name evidence="2" type="ORF">Deia_00270</name>
</gene>
<dbReference type="RefSeq" id="WP_146820213.1">
    <property type="nucleotide sequence ID" value="NZ_CP029077.1"/>
</dbReference>
<accession>A0A5B8XD06</accession>
<organism evidence="1 3">
    <name type="scientific">Candidatus Deianiraea vastatrix</name>
    <dbReference type="NCBI Taxonomy" id="2163644"/>
    <lineage>
        <taxon>Bacteria</taxon>
        <taxon>Pseudomonadati</taxon>
        <taxon>Pseudomonadota</taxon>
        <taxon>Alphaproteobacteria</taxon>
        <taxon>Rickettsiales</taxon>
        <taxon>Candidatus Deianiraeaceae</taxon>
        <taxon>Candidatus Deianiraea</taxon>
    </lineage>
</organism>
<keyword evidence="1" id="KW-0689">Ribosomal protein</keyword>
<protein>
    <submittedName>
        <fullName evidence="1">30S ribosomal protein S21</fullName>
    </submittedName>
</protein>
<reference evidence="1 3" key="1">
    <citation type="journal article" date="2019" name="ISME J.">
        <title>Deianiraea, an extracellular bacterium associated with the ciliate Paramecium, suggests an alternative scenario for the evolution of Rickettsiales.</title>
        <authorList>
            <person name="Castelli M."/>
            <person name="Sabaneyeva E."/>
            <person name="Lanzoni O."/>
            <person name="Lebedeva N."/>
            <person name="Floriano A.M."/>
            <person name="Gaiarsa S."/>
            <person name="Benken K."/>
            <person name="Modeo L."/>
            <person name="Bandi C."/>
            <person name="Potekhin A."/>
            <person name="Sassera D."/>
            <person name="Petroni G."/>
        </authorList>
    </citation>
    <scope>NUCLEOTIDE SEQUENCE [LARGE SCALE GENOMIC DNA]</scope>
    <source>
        <strain evidence="1">CyL4-1</strain>
    </source>
</reference>
<keyword evidence="3" id="KW-1185">Reference proteome</keyword>
<keyword evidence="1" id="KW-0687">Ribonucleoprotein</keyword>
<dbReference type="GO" id="GO:0005840">
    <property type="term" value="C:ribosome"/>
    <property type="evidence" value="ECO:0007669"/>
    <property type="project" value="UniProtKB-KW"/>
</dbReference>
<dbReference type="AlphaFoldDB" id="A0A5B8XD06"/>
<sequence length="93" mass="10632">MNSNTGPSVSVNGNDNEVLSALGKLRHIMQKEGTFVRLKIKKYHLKCAERKKYKQLQAYNRRQKARSGKIGQVDNNSSISYTVSHQKIELQNQ</sequence>
<name>A0A5B8XD06_9RICK</name>
<dbReference type="Proteomes" id="UP000321934">
    <property type="component" value="Chromosome"/>
</dbReference>
<proteinExistence type="predicted"/>
<dbReference type="EMBL" id="CP029077">
    <property type="protein sequence ID" value="QED22906.1"/>
    <property type="molecule type" value="Genomic_DNA"/>
</dbReference>
<evidence type="ECO:0000313" key="1">
    <source>
        <dbReference type="EMBL" id="QED22906.1"/>
    </source>
</evidence>
<dbReference type="EMBL" id="CP029077">
    <property type="protein sequence ID" value="QED23077.1"/>
    <property type="molecule type" value="Genomic_DNA"/>
</dbReference>
<evidence type="ECO:0000313" key="3">
    <source>
        <dbReference type="Proteomes" id="UP000321934"/>
    </source>
</evidence>